<evidence type="ECO:0000256" key="6">
    <source>
        <dbReference type="ARBA" id="ARBA00022801"/>
    </source>
</evidence>
<keyword evidence="5 10" id="KW-0479">Metal-binding</keyword>
<keyword evidence="7 10" id="KW-0464">Manganese</keyword>
<evidence type="ECO:0000256" key="1">
    <source>
        <dbReference type="ARBA" id="ARBA00005098"/>
    </source>
</evidence>
<comment type="pathway">
    <text evidence="1">Nitrogen metabolism; urea cycle; L-ornithine and urea from L-arginine: step 1/1.</text>
</comment>
<accession>A7NJ86</accession>
<sequence length="299" mass="31713">MRDVAIIGVPLDLGAGRRGVDMGPSAIRYAGLRERIVALGCQVRDLGNISVPLAEQIEPPTPDERLRYLQPIAHAVRDLAQRVRDVVASGALPLMLGGDHSLSIGSVAGVAHNRRIGVIWLDAHGDYNTPETTPSGNIHGMGLAALTGRGHPLLTDVLGQMPAVHPADVALVGVRSLDDGERDALRASGVRVFTMHDIDRRGMASVMEEAILHVSVNTAGFHLSFDLDALDPNEAPGVGTPVLGGMTYREAHLAMELVAASGRLIGLDLVEVNPILDERNTTALLAVEFALSALGKRIY</sequence>
<evidence type="ECO:0000256" key="5">
    <source>
        <dbReference type="ARBA" id="ARBA00022723"/>
    </source>
</evidence>
<dbReference type="PANTHER" id="PTHR43782">
    <property type="entry name" value="ARGINASE"/>
    <property type="match status" value="1"/>
</dbReference>
<dbReference type="PIRSF" id="PIRSF036979">
    <property type="entry name" value="Arginase"/>
    <property type="match status" value="1"/>
</dbReference>
<evidence type="ECO:0000313" key="15">
    <source>
        <dbReference type="Proteomes" id="UP000000263"/>
    </source>
</evidence>
<dbReference type="UniPathway" id="UPA00158">
    <property type="reaction ID" value="UER00270"/>
</dbReference>
<proteinExistence type="inferred from homology"/>
<evidence type="ECO:0000256" key="12">
    <source>
        <dbReference type="RuleBase" id="RU003684"/>
    </source>
</evidence>
<dbReference type="GO" id="GO:0004053">
    <property type="term" value="F:arginase activity"/>
    <property type="evidence" value="ECO:0007669"/>
    <property type="project" value="UniProtKB-UniRule"/>
</dbReference>
<feature type="binding site" evidence="10">
    <location>
        <position position="122"/>
    </location>
    <ligand>
        <name>Mn(2+)</name>
        <dbReference type="ChEBI" id="CHEBI:29035"/>
        <label>1</label>
    </ligand>
</feature>
<evidence type="ECO:0000256" key="7">
    <source>
        <dbReference type="ARBA" id="ARBA00023211"/>
    </source>
</evidence>
<gene>
    <name evidence="14" type="ordered locus">Rcas_1461</name>
</gene>
<evidence type="ECO:0000256" key="3">
    <source>
        <dbReference type="ARBA" id="ARBA00018123"/>
    </source>
</evidence>
<protein>
    <recommendedName>
        <fullName evidence="3 9">Arginase</fullName>
        <ecNumber evidence="2 9">3.5.3.1</ecNumber>
    </recommendedName>
</protein>
<keyword evidence="4 13" id="KW-0056">Arginine metabolism</keyword>
<dbReference type="PROSITE" id="PS51409">
    <property type="entry name" value="ARGINASE_2"/>
    <property type="match status" value="1"/>
</dbReference>
<comment type="catalytic activity">
    <reaction evidence="8 13">
        <text>L-arginine + H2O = urea + L-ornithine</text>
        <dbReference type="Rhea" id="RHEA:20569"/>
        <dbReference type="ChEBI" id="CHEBI:15377"/>
        <dbReference type="ChEBI" id="CHEBI:16199"/>
        <dbReference type="ChEBI" id="CHEBI:32682"/>
        <dbReference type="ChEBI" id="CHEBI:46911"/>
        <dbReference type="EC" id="3.5.3.1"/>
    </reaction>
</comment>
<dbReference type="Gene3D" id="3.40.800.10">
    <property type="entry name" value="Ureohydrolase domain"/>
    <property type="match status" value="1"/>
</dbReference>
<dbReference type="EMBL" id="CP000804">
    <property type="protein sequence ID" value="ABU57556.1"/>
    <property type="molecule type" value="Genomic_DNA"/>
</dbReference>
<dbReference type="NCBIfam" id="TIGR01229">
    <property type="entry name" value="rocF_arginase"/>
    <property type="match status" value="1"/>
</dbReference>
<evidence type="ECO:0000256" key="9">
    <source>
        <dbReference type="NCBIfam" id="TIGR01229"/>
    </source>
</evidence>
<feature type="binding site" evidence="10">
    <location>
        <position position="100"/>
    </location>
    <ligand>
        <name>Mn(2+)</name>
        <dbReference type="ChEBI" id="CHEBI:29035"/>
        <label>1</label>
    </ligand>
</feature>
<dbReference type="PROSITE" id="PS01053">
    <property type="entry name" value="ARGINASE_1"/>
    <property type="match status" value="1"/>
</dbReference>
<dbReference type="GO" id="GO:0006525">
    <property type="term" value="P:arginine metabolic process"/>
    <property type="evidence" value="ECO:0007669"/>
    <property type="project" value="UniProtKB-KW"/>
</dbReference>
<feature type="binding site" evidence="10">
    <location>
        <position position="126"/>
    </location>
    <ligand>
        <name>Mn(2+)</name>
        <dbReference type="ChEBI" id="CHEBI:29035"/>
        <label>2</label>
    </ligand>
</feature>
<dbReference type="HOGENOM" id="CLU_039478_6_2_0"/>
<dbReference type="eggNOG" id="COG0010">
    <property type="taxonomic scope" value="Bacteria"/>
</dbReference>
<dbReference type="AlphaFoldDB" id="A7NJ86"/>
<dbReference type="EC" id="3.5.3.1" evidence="2 9"/>
<dbReference type="Proteomes" id="UP000000263">
    <property type="component" value="Chromosome"/>
</dbReference>
<evidence type="ECO:0000313" key="14">
    <source>
        <dbReference type="EMBL" id="ABU57556.1"/>
    </source>
</evidence>
<evidence type="ECO:0000256" key="2">
    <source>
        <dbReference type="ARBA" id="ARBA00012168"/>
    </source>
</evidence>
<feature type="binding site" evidence="10">
    <location>
        <position position="226"/>
    </location>
    <ligand>
        <name>Mn(2+)</name>
        <dbReference type="ChEBI" id="CHEBI:29035"/>
        <label>1</label>
    </ligand>
</feature>
<name>A7NJ86_ROSCS</name>
<dbReference type="InterPro" id="IPR014033">
    <property type="entry name" value="Arginase"/>
</dbReference>
<dbReference type="InterPro" id="IPR020855">
    <property type="entry name" value="Ureohydrolase_Mn_BS"/>
</dbReference>
<dbReference type="STRING" id="383372.Rcas_1461"/>
<dbReference type="GO" id="GO:0030145">
    <property type="term" value="F:manganese ion binding"/>
    <property type="evidence" value="ECO:0007669"/>
    <property type="project" value="TreeGrafter"/>
</dbReference>
<feature type="binding site" evidence="10">
    <location>
        <position position="228"/>
    </location>
    <ligand>
        <name>Mn(2+)</name>
        <dbReference type="ChEBI" id="CHEBI:29035"/>
        <label>1</label>
    </ligand>
</feature>
<dbReference type="PANTHER" id="PTHR43782:SF3">
    <property type="entry name" value="ARGINASE"/>
    <property type="match status" value="1"/>
</dbReference>
<evidence type="ECO:0000256" key="11">
    <source>
        <dbReference type="PROSITE-ProRule" id="PRU00742"/>
    </source>
</evidence>
<dbReference type="InterPro" id="IPR023696">
    <property type="entry name" value="Ureohydrolase_dom_sf"/>
</dbReference>
<keyword evidence="6 12" id="KW-0378">Hydrolase</keyword>
<evidence type="ECO:0000256" key="8">
    <source>
        <dbReference type="ARBA" id="ARBA00047391"/>
    </source>
</evidence>
<dbReference type="OrthoDB" id="9789727at2"/>
<evidence type="ECO:0000256" key="13">
    <source>
        <dbReference type="RuleBase" id="RU361159"/>
    </source>
</evidence>
<dbReference type="Pfam" id="PF00491">
    <property type="entry name" value="Arginase"/>
    <property type="match status" value="1"/>
</dbReference>
<dbReference type="CDD" id="cd09989">
    <property type="entry name" value="Arginase"/>
    <property type="match status" value="1"/>
</dbReference>
<keyword evidence="15" id="KW-1185">Reference proteome</keyword>
<evidence type="ECO:0000256" key="10">
    <source>
        <dbReference type="PIRSR" id="PIRSR036979-1"/>
    </source>
</evidence>
<feature type="binding site" evidence="10">
    <location>
        <position position="124"/>
    </location>
    <ligand>
        <name>Mn(2+)</name>
        <dbReference type="ChEBI" id="CHEBI:29035"/>
        <label>2</label>
    </ligand>
</feature>
<dbReference type="KEGG" id="rca:Rcas_1461"/>
<dbReference type="InterPro" id="IPR006035">
    <property type="entry name" value="Ureohydrolase"/>
</dbReference>
<dbReference type="GO" id="GO:0005737">
    <property type="term" value="C:cytoplasm"/>
    <property type="evidence" value="ECO:0007669"/>
    <property type="project" value="TreeGrafter"/>
</dbReference>
<dbReference type="RefSeq" id="WP_012119984.1">
    <property type="nucleotide sequence ID" value="NC_009767.1"/>
</dbReference>
<comment type="similarity">
    <text evidence="11 12">Belongs to the arginase family.</text>
</comment>
<dbReference type="GO" id="GO:0000050">
    <property type="term" value="P:urea cycle"/>
    <property type="evidence" value="ECO:0007669"/>
    <property type="project" value="UniProtKB-UniPathway"/>
</dbReference>
<evidence type="ECO:0000256" key="4">
    <source>
        <dbReference type="ARBA" id="ARBA00022503"/>
    </source>
</evidence>
<organism evidence="14 15">
    <name type="scientific">Roseiflexus castenholzii (strain DSM 13941 / HLO8)</name>
    <dbReference type="NCBI Taxonomy" id="383372"/>
    <lineage>
        <taxon>Bacteria</taxon>
        <taxon>Bacillati</taxon>
        <taxon>Chloroflexota</taxon>
        <taxon>Chloroflexia</taxon>
        <taxon>Chloroflexales</taxon>
        <taxon>Roseiflexineae</taxon>
        <taxon>Roseiflexaceae</taxon>
        <taxon>Roseiflexus</taxon>
    </lineage>
</organism>
<comment type="cofactor">
    <cofactor evidence="10 13">
        <name>Mn(2+)</name>
        <dbReference type="ChEBI" id="CHEBI:29035"/>
    </cofactor>
    <text evidence="10 13">Binds 2 manganese ions per subunit.</text>
</comment>
<reference evidence="14 15" key="1">
    <citation type="submission" date="2007-08" db="EMBL/GenBank/DDBJ databases">
        <title>Complete sequence of Roseiflexus castenholzii DSM 13941.</title>
        <authorList>
            <consortium name="US DOE Joint Genome Institute"/>
            <person name="Copeland A."/>
            <person name="Lucas S."/>
            <person name="Lapidus A."/>
            <person name="Barry K."/>
            <person name="Glavina del Rio T."/>
            <person name="Dalin E."/>
            <person name="Tice H."/>
            <person name="Pitluck S."/>
            <person name="Thompson L.S."/>
            <person name="Brettin T."/>
            <person name="Bruce D."/>
            <person name="Detter J.C."/>
            <person name="Han C."/>
            <person name="Tapia R."/>
            <person name="Schmutz J."/>
            <person name="Larimer F."/>
            <person name="Land M."/>
            <person name="Hauser L."/>
            <person name="Kyrpides N."/>
            <person name="Mikhailova N."/>
            <person name="Bryant D.A."/>
            <person name="Hanada S."/>
            <person name="Tsukatani Y."/>
            <person name="Richardson P."/>
        </authorList>
    </citation>
    <scope>NUCLEOTIDE SEQUENCE [LARGE SCALE GENOMIC DNA]</scope>
    <source>
        <strain evidence="15">DSM 13941 / HLO8</strain>
    </source>
</reference>
<dbReference type="SUPFAM" id="SSF52768">
    <property type="entry name" value="Arginase/deacetylase"/>
    <property type="match status" value="1"/>
</dbReference>
<dbReference type="FunFam" id="3.40.800.10:FF:000005">
    <property type="entry name" value="Arginase"/>
    <property type="match status" value="1"/>
</dbReference>
<dbReference type="PRINTS" id="PR00116">
    <property type="entry name" value="ARGINASE"/>
</dbReference>